<dbReference type="InterPro" id="IPR043563">
    <property type="entry name" value="Sp110/Sp140/Sp140L-like"/>
</dbReference>
<feature type="region of interest" description="Disordered" evidence="9">
    <location>
        <begin position="725"/>
        <end position="753"/>
    </location>
</feature>
<feature type="domain" description="PHD-type" evidence="11">
    <location>
        <begin position="840"/>
        <end position="886"/>
    </location>
</feature>
<feature type="region of interest" description="Disordered" evidence="9">
    <location>
        <begin position="636"/>
        <end position="703"/>
    </location>
</feature>
<feature type="domain" description="HSR" evidence="13">
    <location>
        <begin position="516"/>
        <end position="631"/>
    </location>
</feature>
<dbReference type="InterPro" id="IPR004865">
    <property type="entry name" value="HSR_dom"/>
</dbReference>
<dbReference type="Gene3D" id="1.20.920.10">
    <property type="entry name" value="Bromodomain-like"/>
    <property type="match status" value="2"/>
</dbReference>
<evidence type="ECO:0000313" key="14">
    <source>
        <dbReference type="EMBL" id="MBZ3874373.1"/>
    </source>
</evidence>
<keyword evidence="2" id="KW-0479">Metal-binding</keyword>
<keyword evidence="1" id="KW-0597">Phosphoprotein</keyword>
<evidence type="ECO:0000256" key="8">
    <source>
        <dbReference type="PROSITE-ProRule" id="PRU00146"/>
    </source>
</evidence>
<dbReference type="EMBL" id="JAATJV010227400">
    <property type="protein sequence ID" value="MBZ3874373.1"/>
    <property type="molecule type" value="Genomic_DNA"/>
</dbReference>
<dbReference type="FunFam" id="1.20.920.10:FF:000028">
    <property type="entry name" value="Nuclear autoantigen Sp-100"/>
    <property type="match status" value="1"/>
</dbReference>
<dbReference type="InterPro" id="IPR019787">
    <property type="entry name" value="Znf_PHD-finger"/>
</dbReference>
<feature type="compositionally biased region" description="Polar residues" evidence="9">
    <location>
        <begin position="264"/>
        <end position="273"/>
    </location>
</feature>
<accession>A0AA41MM92</accession>
<evidence type="ECO:0000256" key="6">
    <source>
        <dbReference type="ARBA" id="ARBA00023125"/>
    </source>
</evidence>
<dbReference type="InterPro" id="IPR013083">
    <property type="entry name" value="Znf_RING/FYVE/PHD"/>
</dbReference>
<dbReference type="FunFam" id="3.30.40.10:FF:000294">
    <property type="entry name" value="Nuclear autoantigen Sp-100"/>
    <property type="match status" value="1"/>
</dbReference>
<feature type="domain" description="SAND" evidence="12">
    <location>
        <begin position="334"/>
        <end position="415"/>
    </location>
</feature>
<protein>
    <submittedName>
        <fullName evidence="14">Nuclear body protein SP140</fullName>
    </submittedName>
</protein>
<dbReference type="AlphaFoldDB" id="A0AA41MM92"/>
<evidence type="ECO:0000259" key="13">
    <source>
        <dbReference type="PROSITE" id="PS51414"/>
    </source>
</evidence>
<dbReference type="InterPro" id="IPR010919">
    <property type="entry name" value="SAND-like_dom_sf"/>
</dbReference>
<keyword evidence="15" id="KW-1185">Reference proteome</keyword>
<dbReference type="PANTHER" id="PTHR46386:SF1">
    <property type="entry name" value="NUCLEAR BODY PROTEIN SP140-LIKE PROTEIN"/>
    <property type="match status" value="1"/>
</dbReference>
<dbReference type="Gene3D" id="3.30.40.10">
    <property type="entry name" value="Zinc/RING finger domain, C3HC4 (zinc finger)"/>
    <property type="match status" value="2"/>
</dbReference>
<dbReference type="PROSITE" id="PS01359">
    <property type="entry name" value="ZF_PHD_1"/>
    <property type="match status" value="2"/>
</dbReference>
<keyword evidence="6" id="KW-0238">DNA-binding</keyword>
<dbReference type="GO" id="GO:0008270">
    <property type="term" value="F:zinc ion binding"/>
    <property type="evidence" value="ECO:0007669"/>
    <property type="project" value="UniProtKB-KW"/>
</dbReference>
<feature type="compositionally biased region" description="Basic and acidic residues" evidence="9">
    <location>
        <begin position="644"/>
        <end position="653"/>
    </location>
</feature>
<dbReference type="Pfam" id="PF01342">
    <property type="entry name" value="SAND"/>
    <property type="match status" value="2"/>
</dbReference>
<evidence type="ECO:0000256" key="3">
    <source>
        <dbReference type="ARBA" id="ARBA00022771"/>
    </source>
</evidence>
<dbReference type="InterPro" id="IPR001965">
    <property type="entry name" value="Znf_PHD"/>
</dbReference>
<feature type="region of interest" description="Disordered" evidence="9">
    <location>
        <begin position="241"/>
        <end position="295"/>
    </location>
</feature>
<comment type="caution">
    <text evidence="14">The sequence shown here is derived from an EMBL/GenBank/DDBJ whole genome shotgun (WGS) entry which is preliminary data.</text>
</comment>
<feature type="domain" description="PHD-type" evidence="11">
    <location>
        <begin position="428"/>
        <end position="474"/>
    </location>
</feature>
<dbReference type="GO" id="GO:0000981">
    <property type="term" value="F:DNA-binding transcription factor activity, RNA polymerase II-specific"/>
    <property type="evidence" value="ECO:0007669"/>
    <property type="project" value="TreeGrafter"/>
</dbReference>
<evidence type="ECO:0000256" key="1">
    <source>
        <dbReference type="ARBA" id="ARBA00022553"/>
    </source>
</evidence>
<dbReference type="SUPFAM" id="SSF47370">
    <property type="entry name" value="Bromodomain"/>
    <property type="match status" value="2"/>
</dbReference>
<evidence type="ECO:0000256" key="4">
    <source>
        <dbReference type="ARBA" id="ARBA00022833"/>
    </source>
</evidence>
<feature type="region of interest" description="Disordered" evidence="9">
    <location>
        <begin position="144"/>
        <end position="181"/>
    </location>
</feature>
<dbReference type="PROSITE" id="PS50016">
    <property type="entry name" value="ZF_PHD_2"/>
    <property type="match status" value="2"/>
</dbReference>
<dbReference type="Proteomes" id="UP001166674">
    <property type="component" value="Unassembled WGS sequence"/>
</dbReference>
<evidence type="ECO:0000256" key="2">
    <source>
        <dbReference type="ARBA" id="ARBA00022723"/>
    </source>
</evidence>
<dbReference type="InterPro" id="IPR011011">
    <property type="entry name" value="Znf_FYVE_PHD"/>
</dbReference>
<feature type="domain" description="HSR" evidence="13">
    <location>
        <begin position="1"/>
        <end position="74"/>
    </location>
</feature>
<dbReference type="PANTHER" id="PTHR46386">
    <property type="entry name" value="NUCLEAR BODY PROTEIN SP140"/>
    <property type="match status" value="1"/>
</dbReference>
<dbReference type="GO" id="GO:0003677">
    <property type="term" value="F:DNA binding"/>
    <property type="evidence" value="ECO:0007669"/>
    <property type="project" value="UniProtKB-KW"/>
</dbReference>
<keyword evidence="5 7" id="KW-0103">Bromodomain</keyword>
<sequence>MSLRDRAFISEQMFDQFQEACTNLVPVPRVAYAVLTELEKTFSLSLLKVLFSSTNLTAYPDLVEILESFLNESQKFSLQMNEGRESEDMPRLLPYDTEETRDPQVPQVTRSAGGGSEEGLPLQAGESPGKGSDACLEMNGKEEPEEASCWSPGRAPVSCDPDTTQMTPEEEPEEVVSQPPCDREGWVMGALALSSGHCLRIRGQSFFCFSLVSGELEDHQMNKEGELEELTPNLLCYDGQGKKKGHNWSRIRRKRPQNIHQKDNSTANDQGASSKEEVETNLQGPAKVRGRPKLGARSLRFAGGKRGRSRIHLTQNVRVARKRVRSRGSRKYRDETMNFRAQLLPVSCGELKGILHKKKLKKGVSIKCIQNEAGNWFTPREFEIEGGYARSKNWKLSVYCGGRPLRWLLERTLETHNNVFVDPYLGNSDVCEVCRRWGLLFCCDTCSRAFHGDCHIPPVKPEMTPWSCSFCRMGSLESQQSHQESEILKRQMLPEEQLRCEFLLLKVYCCSESSFFAKIPYYYYMKETSQGLKKPMWLDKIRKRLNEQGYSQVEEFVQDMRLIFQNHRASYKDSQESCRNLVPVQRVVYNVLSELEKAFSLELMEALFSEVNLEEYPDLIHVRKIIENEVRILCSQEDTEEEREERLEQESCERVAVPVDNGEASVETPSPLPCSGEIISSEDSEGPSDAEEPAAASSSALRSRPEFVDFRDSPTFRKMVRKRVRGHDYGSSESSEEELSPAPYISTSRGLNSDSSLELNYEEEPQEALRSGSGIQMESIKTKDGKWFTPREFEIQGNRAASKNWKLSVRCYGWPLRDLIKKKAMESHNNVLVDPYQKNSDECHVCLQGEQLIFCDTCPHSYHQNCHIPPIEAQRNQWSCILCRTKSWEGNQESQPRHLESEVLKRPVLPEEQLAQDPQDHMWLNKVKERLIKKKYPRVEGFVRDMRLIFRNNKAFYKAVSRQLLEV</sequence>
<name>A0AA41MM92_SCICA</name>
<dbReference type="CDD" id="cd15626">
    <property type="entry name" value="PHD_SP110_140"/>
    <property type="match status" value="2"/>
</dbReference>
<dbReference type="InterPro" id="IPR000770">
    <property type="entry name" value="SAND_dom"/>
</dbReference>
<feature type="compositionally biased region" description="Acidic residues" evidence="9">
    <location>
        <begin position="680"/>
        <end position="692"/>
    </location>
</feature>
<keyword evidence="3 8" id="KW-0863">Zinc-finger</keyword>
<dbReference type="PROSITE" id="PS50014">
    <property type="entry name" value="BROMODOMAIN_2"/>
    <property type="match status" value="1"/>
</dbReference>
<dbReference type="Pfam" id="PF00439">
    <property type="entry name" value="Bromodomain"/>
    <property type="match status" value="1"/>
</dbReference>
<evidence type="ECO:0000256" key="7">
    <source>
        <dbReference type="PROSITE-ProRule" id="PRU00035"/>
    </source>
</evidence>
<dbReference type="Gene3D" id="3.10.390.10">
    <property type="entry name" value="SAND domain-like"/>
    <property type="match status" value="2"/>
</dbReference>
<evidence type="ECO:0000256" key="9">
    <source>
        <dbReference type="SAM" id="MobiDB-lite"/>
    </source>
</evidence>
<feature type="compositionally biased region" description="Low complexity" evidence="9">
    <location>
        <begin position="693"/>
        <end position="702"/>
    </location>
</feature>
<dbReference type="SUPFAM" id="SSF57903">
    <property type="entry name" value="FYVE/PHD zinc finger"/>
    <property type="match status" value="2"/>
</dbReference>
<dbReference type="SMART" id="SM00297">
    <property type="entry name" value="BROMO"/>
    <property type="match status" value="1"/>
</dbReference>
<feature type="compositionally biased region" description="Basic residues" evidence="9">
    <location>
        <begin position="242"/>
        <end position="257"/>
    </location>
</feature>
<dbReference type="Pfam" id="PF00628">
    <property type="entry name" value="PHD"/>
    <property type="match status" value="2"/>
</dbReference>
<dbReference type="InterPro" id="IPR036427">
    <property type="entry name" value="Bromodomain-like_sf"/>
</dbReference>
<feature type="domain" description="Bromo" evidence="10">
    <location>
        <begin position="516"/>
        <end position="566"/>
    </location>
</feature>
<dbReference type="PROSITE" id="PS50864">
    <property type="entry name" value="SAND"/>
    <property type="match status" value="2"/>
</dbReference>
<dbReference type="SMART" id="SM00249">
    <property type="entry name" value="PHD"/>
    <property type="match status" value="2"/>
</dbReference>
<dbReference type="SMART" id="SM00258">
    <property type="entry name" value="SAND"/>
    <property type="match status" value="2"/>
</dbReference>
<dbReference type="SUPFAM" id="SSF63763">
    <property type="entry name" value="SAND domain-like"/>
    <property type="match status" value="2"/>
</dbReference>
<organism evidence="14 15">
    <name type="scientific">Sciurus carolinensis</name>
    <name type="common">Eastern gray squirrel</name>
    <dbReference type="NCBI Taxonomy" id="30640"/>
    <lineage>
        <taxon>Eukaryota</taxon>
        <taxon>Metazoa</taxon>
        <taxon>Chordata</taxon>
        <taxon>Craniata</taxon>
        <taxon>Vertebrata</taxon>
        <taxon>Euteleostomi</taxon>
        <taxon>Mammalia</taxon>
        <taxon>Eutheria</taxon>
        <taxon>Euarchontoglires</taxon>
        <taxon>Glires</taxon>
        <taxon>Rodentia</taxon>
        <taxon>Sciuromorpha</taxon>
        <taxon>Sciuridae</taxon>
        <taxon>Sciurinae</taxon>
        <taxon>Sciurini</taxon>
        <taxon>Sciurus</taxon>
    </lineage>
</organism>
<evidence type="ECO:0000259" key="10">
    <source>
        <dbReference type="PROSITE" id="PS50014"/>
    </source>
</evidence>
<evidence type="ECO:0000259" key="11">
    <source>
        <dbReference type="PROSITE" id="PS50016"/>
    </source>
</evidence>
<dbReference type="GO" id="GO:0031981">
    <property type="term" value="C:nuclear lumen"/>
    <property type="evidence" value="ECO:0007669"/>
    <property type="project" value="UniProtKB-ARBA"/>
</dbReference>
<dbReference type="InterPro" id="IPR019786">
    <property type="entry name" value="Zinc_finger_PHD-type_CS"/>
</dbReference>
<dbReference type="PROSITE" id="PS51414">
    <property type="entry name" value="HSR"/>
    <property type="match status" value="2"/>
</dbReference>
<feature type="region of interest" description="Disordered" evidence="9">
    <location>
        <begin position="95"/>
        <end position="131"/>
    </location>
</feature>
<evidence type="ECO:0000313" key="15">
    <source>
        <dbReference type="Proteomes" id="UP001166674"/>
    </source>
</evidence>
<keyword evidence="4" id="KW-0862">Zinc</keyword>
<evidence type="ECO:0000259" key="12">
    <source>
        <dbReference type="PROSITE" id="PS50864"/>
    </source>
</evidence>
<feature type="domain" description="SAND" evidence="12">
    <location>
        <begin position="766"/>
        <end position="826"/>
    </location>
</feature>
<proteinExistence type="predicted"/>
<reference evidence="14" key="1">
    <citation type="submission" date="2020-03" db="EMBL/GenBank/DDBJ databases">
        <title>Studies in the Genomics of Life Span.</title>
        <authorList>
            <person name="Glass D."/>
        </authorList>
    </citation>
    <scope>NUCLEOTIDE SEQUENCE</scope>
    <source>
        <strain evidence="14">SUZIE</strain>
        <tissue evidence="14">Muscle</tissue>
    </source>
</reference>
<dbReference type="Pfam" id="PF03172">
    <property type="entry name" value="HSR"/>
    <property type="match status" value="2"/>
</dbReference>
<gene>
    <name evidence="14" type="ORF">SUZIE_127615</name>
</gene>
<evidence type="ECO:0000256" key="5">
    <source>
        <dbReference type="ARBA" id="ARBA00023117"/>
    </source>
</evidence>
<dbReference type="InterPro" id="IPR001487">
    <property type="entry name" value="Bromodomain"/>
</dbReference>